<keyword evidence="3" id="KW-1185">Reference proteome</keyword>
<dbReference type="KEGG" id="tva:5464085"/>
<gene>
    <name evidence="2" type="ORF">TVAG_462580</name>
</gene>
<protein>
    <recommendedName>
        <fullName evidence="1">Nucleoplasmin-like domain-containing protein</fullName>
    </recommendedName>
</protein>
<evidence type="ECO:0000259" key="1">
    <source>
        <dbReference type="Pfam" id="PF17800"/>
    </source>
</evidence>
<dbReference type="InParanoid" id="A2DLW9"/>
<dbReference type="VEuPathDB" id="TrichDB:TVAGG3_1012450"/>
<dbReference type="AlphaFoldDB" id="A2DLW9"/>
<accession>A2DLW9</accession>
<dbReference type="Gene3D" id="2.60.120.340">
    <property type="entry name" value="Nucleoplasmin core domain"/>
    <property type="match status" value="1"/>
</dbReference>
<evidence type="ECO:0000313" key="2">
    <source>
        <dbReference type="EMBL" id="EAY18572.1"/>
    </source>
</evidence>
<dbReference type="Proteomes" id="UP000001542">
    <property type="component" value="Unassembled WGS sequence"/>
</dbReference>
<feature type="domain" description="Nucleoplasmin-like" evidence="1">
    <location>
        <begin position="4"/>
        <end position="92"/>
    </location>
</feature>
<proteinExistence type="predicted"/>
<organism evidence="2 3">
    <name type="scientific">Trichomonas vaginalis (strain ATCC PRA-98 / G3)</name>
    <dbReference type="NCBI Taxonomy" id="412133"/>
    <lineage>
        <taxon>Eukaryota</taxon>
        <taxon>Metamonada</taxon>
        <taxon>Parabasalia</taxon>
        <taxon>Trichomonadida</taxon>
        <taxon>Trichomonadidae</taxon>
        <taxon>Trichomonas</taxon>
    </lineage>
</organism>
<dbReference type="RefSeq" id="XP_001579558.1">
    <property type="nucleotide sequence ID" value="XM_001579508.1"/>
</dbReference>
<dbReference type="Pfam" id="PF17800">
    <property type="entry name" value="NPL"/>
    <property type="match status" value="1"/>
</dbReference>
<name>A2DLW9_TRIV3</name>
<sequence>METIVVPHGKKIKVTVPTDEETTLVINGASISVKKEIPAKGRVVLYMSSIENGKPGSEIAIAPFTIGKSETCKLDFLFEAGNQFILSTKGDNVDGVVHTYIPNFEKLEIETLD</sequence>
<evidence type="ECO:0000313" key="3">
    <source>
        <dbReference type="Proteomes" id="UP000001542"/>
    </source>
</evidence>
<dbReference type="InterPro" id="IPR041232">
    <property type="entry name" value="NPL"/>
</dbReference>
<reference evidence="2" key="2">
    <citation type="journal article" date="2007" name="Science">
        <title>Draft genome sequence of the sexually transmitted pathogen Trichomonas vaginalis.</title>
        <authorList>
            <person name="Carlton J.M."/>
            <person name="Hirt R.P."/>
            <person name="Silva J.C."/>
            <person name="Delcher A.L."/>
            <person name="Schatz M."/>
            <person name="Zhao Q."/>
            <person name="Wortman J.R."/>
            <person name="Bidwell S.L."/>
            <person name="Alsmark U.C.M."/>
            <person name="Besteiro S."/>
            <person name="Sicheritz-Ponten T."/>
            <person name="Noel C.J."/>
            <person name="Dacks J.B."/>
            <person name="Foster P.G."/>
            <person name="Simillion C."/>
            <person name="Van de Peer Y."/>
            <person name="Miranda-Saavedra D."/>
            <person name="Barton G.J."/>
            <person name="Westrop G.D."/>
            <person name="Mueller S."/>
            <person name="Dessi D."/>
            <person name="Fiori P.L."/>
            <person name="Ren Q."/>
            <person name="Paulsen I."/>
            <person name="Zhang H."/>
            <person name="Bastida-Corcuera F.D."/>
            <person name="Simoes-Barbosa A."/>
            <person name="Brown M.T."/>
            <person name="Hayes R.D."/>
            <person name="Mukherjee M."/>
            <person name="Okumura C.Y."/>
            <person name="Schneider R."/>
            <person name="Smith A.J."/>
            <person name="Vanacova S."/>
            <person name="Villalvazo M."/>
            <person name="Haas B.J."/>
            <person name="Pertea M."/>
            <person name="Feldblyum T.V."/>
            <person name="Utterback T.R."/>
            <person name="Shu C.L."/>
            <person name="Osoegawa K."/>
            <person name="de Jong P.J."/>
            <person name="Hrdy I."/>
            <person name="Horvathova L."/>
            <person name="Zubacova Z."/>
            <person name="Dolezal P."/>
            <person name="Malik S.B."/>
            <person name="Logsdon J.M. Jr."/>
            <person name="Henze K."/>
            <person name="Gupta A."/>
            <person name="Wang C.C."/>
            <person name="Dunne R.L."/>
            <person name="Upcroft J.A."/>
            <person name="Upcroft P."/>
            <person name="White O."/>
            <person name="Salzberg S.L."/>
            <person name="Tang P."/>
            <person name="Chiu C.-H."/>
            <person name="Lee Y.-S."/>
            <person name="Embley T.M."/>
            <person name="Coombs G.H."/>
            <person name="Mottram J.C."/>
            <person name="Tachezy J."/>
            <person name="Fraser-Liggett C.M."/>
            <person name="Johnson P.J."/>
        </authorList>
    </citation>
    <scope>NUCLEOTIDE SEQUENCE [LARGE SCALE GENOMIC DNA]</scope>
    <source>
        <strain evidence="2">G3</strain>
    </source>
</reference>
<dbReference type="SMR" id="A2DLW9"/>
<dbReference type="VEuPathDB" id="TrichDB:TVAG_462580"/>
<reference evidence="2" key="1">
    <citation type="submission" date="2006-10" db="EMBL/GenBank/DDBJ databases">
        <authorList>
            <person name="Amadeo P."/>
            <person name="Zhao Q."/>
            <person name="Wortman J."/>
            <person name="Fraser-Liggett C."/>
            <person name="Carlton J."/>
        </authorList>
    </citation>
    <scope>NUCLEOTIDE SEQUENCE</scope>
    <source>
        <strain evidence="2">G3</strain>
    </source>
</reference>
<dbReference type="EMBL" id="DS113217">
    <property type="protein sequence ID" value="EAY18572.1"/>
    <property type="molecule type" value="Genomic_DNA"/>
</dbReference>